<comment type="caution">
    <text evidence="4">The sequence shown here is derived from an EMBL/GenBank/DDBJ whole genome shotgun (WGS) entry which is preliminary data.</text>
</comment>
<evidence type="ECO:0000256" key="2">
    <source>
        <dbReference type="ARBA" id="ARBA00022603"/>
    </source>
</evidence>
<reference evidence="4" key="1">
    <citation type="journal article" date="2014" name="Front. Microbiol.">
        <title>High frequency of phylogenetically diverse reductive dehalogenase-homologous genes in deep subseafloor sedimentary metagenomes.</title>
        <authorList>
            <person name="Kawai M."/>
            <person name="Futagami T."/>
            <person name="Toyoda A."/>
            <person name="Takaki Y."/>
            <person name="Nishi S."/>
            <person name="Hori S."/>
            <person name="Arai W."/>
            <person name="Tsubouchi T."/>
            <person name="Morono Y."/>
            <person name="Uchiyama I."/>
            <person name="Ito T."/>
            <person name="Fujiyama A."/>
            <person name="Inagaki F."/>
            <person name="Takami H."/>
        </authorList>
    </citation>
    <scope>NUCLEOTIDE SEQUENCE</scope>
    <source>
        <strain evidence="4">Expedition CK06-06</strain>
    </source>
</reference>
<dbReference type="GO" id="GO:0008168">
    <property type="term" value="F:methyltransferase activity"/>
    <property type="evidence" value="ECO:0007669"/>
    <property type="project" value="UniProtKB-KW"/>
</dbReference>
<accession>X1JL02</accession>
<protein>
    <submittedName>
        <fullName evidence="4">Uncharacterized protein</fullName>
    </submittedName>
</protein>
<evidence type="ECO:0000256" key="1">
    <source>
        <dbReference type="ARBA" id="ARBA00007137"/>
    </source>
</evidence>
<dbReference type="InterPro" id="IPR010426">
    <property type="entry name" value="MTTB_MeTrfase"/>
</dbReference>
<dbReference type="InterPro" id="IPR038601">
    <property type="entry name" value="MttB-like_sf"/>
</dbReference>
<sequence length="68" mass="7704">MKVWGTAEVLNKKEIELISENALKILSEIGIKVPHNTMLEVLNDFGAIVDTEKQFARFPQKLIADFFA</sequence>
<proteinExistence type="inferred from homology"/>
<name>X1JL02_9ZZZZ</name>
<keyword evidence="2" id="KW-0489">Methyltransferase</keyword>
<dbReference type="Pfam" id="PF06253">
    <property type="entry name" value="MTTB"/>
    <property type="match status" value="1"/>
</dbReference>
<dbReference type="EMBL" id="BARU01044867">
    <property type="protein sequence ID" value="GAH82145.1"/>
    <property type="molecule type" value="Genomic_DNA"/>
</dbReference>
<dbReference type="GO" id="GO:0015948">
    <property type="term" value="P:methanogenesis"/>
    <property type="evidence" value="ECO:0007669"/>
    <property type="project" value="InterPro"/>
</dbReference>
<feature type="non-terminal residue" evidence="4">
    <location>
        <position position="68"/>
    </location>
</feature>
<dbReference type="AlphaFoldDB" id="X1JL02"/>
<evidence type="ECO:0000256" key="3">
    <source>
        <dbReference type="ARBA" id="ARBA00022679"/>
    </source>
</evidence>
<keyword evidence="3" id="KW-0808">Transferase</keyword>
<dbReference type="GO" id="GO:0032259">
    <property type="term" value="P:methylation"/>
    <property type="evidence" value="ECO:0007669"/>
    <property type="project" value="UniProtKB-KW"/>
</dbReference>
<organism evidence="4">
    <name type="scientific">marine sediment metagenome</name>
    <dbReference type="NCBI Taxonomy" id="412755"/>
    <lineage>
        <taxon>unclassified sequences</taxon>
        <taxon>metagenomes</taxon>
        <taxon>ecological metagenomes</taxon>
    </lineage>
</organism>
<comment type="similarity">
    <text evidence="1">Belongs to the trimethylamine methyltransferase family.</text>
</comment>
<gene>
    <name evidence="4" type="ORF">S03H2_68282</name>
</gene>
<evidence type="ECO:0000313" key="4">
    <source>
        <dbReference type="EMBL" id="GAH82145.1"/>
    </source>
</evidence>
<dbReference type="Gene3D" id="3.20.20.480">
    <property type="entry name" value="Trimethylamine methyltransferase-like"/>
    <property type="match status" value="1"/>
</dbReference>